<dbReference type="Proteomes" id="UP001519289">
    <property type="component" value="Unassembled WGS sequence"/>
</dbReference>
<keyword evidence="2" id="KW-1185">Reference proteome</keyword>
<gene>
    <name evidence="1" type="ORF">J2Z79_002439</name>
</gene>
<keyword evidence="1" id="KW-0255">Endonuclease</keyword>
<keyword evidence="1" id="KW-0378">Hydrolase</keyword>
<protein>
    <submittedName>
        <fullName evidence="1">Endonuclease YncB(Thermonuclease family)</fullName>
    </submittedName>
</protein>
<dbReference type="GO" id="GO:0004519">
    <property type="term" value="F:endonuclease activity"/>
    <property type="evidence" value="ECO:0007669"/>
    <property type="project" value="UniProtKB-KW"/>
</dbReference>
<comment type="caution">
    <text evidence="1">The sequence shown here is derived from an EMBL/GenBank/DDBJ whole genome shotgun (WGS) entry which is preliminary data.</text>
</comment>
<name>A0ABS4JU12_9FIRM</name>
<dbReference type="EMBL" id="JAGGLG010000021">
    <property type="protein sequence ID" value="MBP2019023.1"/>
    <property type="molecule type" value="Genomic_DNA"/>
</dbReference>
<keyword evidence="1" id="KW-0540">Nuclease</keyword>
<sequence>MKMEFVQKELQAWGEIMITTAAGKEYEIHLGDTQFDFENRVIRLKSPSAEYVIDGDSVEEIQKHYGHRD</sequence>
<reference evidence="1 2" key="1">
    <citation type="submission" date="2021-03" db="EMBL/GenBank/DDBJ databases">
        <title>Genomic Encyclopedia of Type Strains, Phase IV (KMG-IV): sequencing the most valuable type-strain genomes for metagenomic binning, comparative biology and taxonomic classification.</title>
        <authorList>
            <person name="Goeker M."/>
        </authorList>
    </citation>
    <scope>NUCLEOTIDE SEQUENCE [LARGE SCALE GENOMIC DNA]</scope>
    <source>
        <strain evidence="1 2">DSM 27138</strain>
    </source>
</reference>
<organism evidence="1 2">
    <name type="scientific">Symbiobacterium terraclitae</name>
    <dbReference type="NCBI Taxonomy" id="557451"/>
    <lineage>
        <taxon>Bacteria</taxon>
        <taxon>Bacillati</taxon>
        <taxon>Bacillota</taxon>
        <taxon>Clostridia</taxon>
        <taxon>Eubacteriales</taxon>
        <taxon>Symbiobacteriaceae</taxon>
        <taxon>Symbiobacterium</taxon>
    </lineage>
</organism>
<accession>A0ABS4JU12</accession>
<proteinExistence type="predicted"/>
<evidence type="ECO:0000313" key="2">
    <source>
        <dbReference type="Proteomes" id="UP001519289"/>
    </source>
</evidence>
<evidence type="ECO:0000313" key="1">
    <source>
        <dbReference type="EMBL" id="MBP2019023.1"/>
    </source>
</evidence>